<dbReference type="PANTHER" id="PTHR12444">
    <property type="entry name" value="PROTEIN EFR3 HOMOLOG CMP44E"/>
    <property type="match status" value="1"/>
</dbReference>
<accession>A0A3S0ZWZ4</accession>
<evidence type="ECO:0000256" key="1">
    <source>
        <dbReference type="ARBA" id="ARBA00010216"/>
    </source>
</evidence>
<dbReference type="PANTHER" id="PTHR12444:SF8">
    <property type="entry name" value="PROTEIN EFR3 HOMOLOG CMP44E"/>
    <property type="match status" value="1"/>
</dbReference>
<dbReference type="Pfam" id="PF21052">
    <property type="entry name" value="EFR3_ARM"/>
    <property type="match status" value="1"/>
</dbReference>
<organism evidence="2 3">
    <name type="scientific">Elysia chlorotica</name>
    <name type="common">Eastern emerald elysia</name>
    <name type="synonym">Sea slug</name>
    <dbReference type="NCBI Taxonomy" id="188477"/>
    <lineage>
        <taxon>Eukaryota</taxon>
        <taxon>Metazoa</taxon>
        <taxon>Spiralia</taxon>
        <taxon>Lophotrochozoa</taxon>
        <taxon>Mollusca</taxon>
        <taxon>Gastropoda</taxon>
        <taxon>Heterobranchia</taxon>
        <taxon>Euthyneura</taxon>
        <taxon>Panpulmonata</taxon>
        <taxon>Sacoglossa</taxon>
        <taxon>Placobranchoidea</taxon>
        <taxon>Plakobranchidae</taxon>
        <taxon>Elysia</taxon>
    </lineage>
</organism>
<keyword evidence="3" id="KW-1185">Reference proteome</keyword>
<dbReference type="GO" id="GO:0005886">
    <property type="term" value="C:plasma membrane"/>
    <property type="evidence" value="ECO:0007669"/>
    <property type="project" value="TreeGrafter"/>
</dbReference>
<evidence type="ECO:0008006" key="4">
    <source>
        <dbReference type="Google" id="ProtNLM"/>
    </source>
</evidence>
<protein>
    <recommendedName>
        <fullName evidence="4">Protein EFR3 homolog B</fullName>
    </recommendedName>
</protein>
<reference evidence="2 3" key="1">
    <citation type="submission" date="2019-01" db="EMBL/GenBank/DDBJ databases">
        <title>A draft genome assembly of the solar-powered sea slug Elysia chlorotica.</title>
        <authorList>
            <person name="Cai H."/>
            <person name="Li Q."/>
            <person name="Fang X."/>
            <person name="Li J."/>
            <person name="Curtis N.E."/>
            <person name="Altenburger A."/>
            <person name="Shibata T."/>
            <person name="Feng M."/>
            <person name="Maeda T."/>
            <person name="Schwartz J.A."/>
            <person name="Shigenobu S."/>
            <person name="Lundholm N."/>
            <person name="Nishiyama T."/>
            <person name="Yang H."/>
            <person name="Hasebe M."/>
            <person name="Li S."/>
            <person name="Pierce S.K."/>
            <person name="Wang J."/>
        </authorList>
    </citation>
    <scope>NUCLEOTIDE SEQUENCE [LARGE SCALE GENOMIC DNA]</scope>
    <source>
        <strain evidence="2">EC2010</strain>
        <tissue evidence="2">Whole organism of an adult</tissue>
    </source>
</reference>
<name>A0A3S0ZWZ4_ELYCH</name>
<evidence type="ECO:0000313" key="2">
    <source>
        <dbReference type="EMBL" id="RUS88764.1"/>
    </source>
</evidence>
<proteinExistence type="inferred from homology"/>
<dbReference type="STRING" id="188477.A0A3S0ZWZ4"/>
<dbReference type="InterPro" id="IPR016024">
    <property type="entry name" value="ARM-type_fold"/>
</dbReference>
<dbReference type="EMBL" id="RQTK01000074">
    <property type="protein sequence ID" value="RUS88764.1"/>
    <property type="molecule type" value="Genomic_DNA"/>
</dbReference>
<dbReference type="GO" id="GO:0072659">
    <property type="term" value="P:protein localization to plasma membrane"/>
    <property type="evidence" value="ECO:0007669"/>
    <property type="project" value="TreeGrafter"/>
</dbReference>
<dbReference type="AlphaFoldDB" id="A0A3S0ZWZ4"/>
<dbReference type="Proteomes" id="UP000271974">
    <property type="component" value="Unassembled WGS sequence"/>
</dbReference>
<comment type="similarity">
    <text evidence="1">Belongs to the EFR3 family.</text>
</comment>
<comment type="caution">
    <text evidence="2">The sequence shown here is derived from an EMBL/GenBank/DDBJ whole genome shotgun (WGS) entry which is preliminary data.</text>
</comment>
<evidence type="ECO:0000313" key="3">
    <source>
        <dbReference type="Proteomes" id="UP000271974"/>
    </source>
</evidence>
<dbReference type="InterPro" id="IPR051851">
    <property type="entry name" value="EFR3_Homologs"/>
</dbReference>
<dbReference type="OrthoDB" id="19232at2759"/>
<dbReference type="InterPro" id="IPR049152">
    <property type="entry name" value="EFR3-like_ARM"/>
</dbReference>
<gene>
    <name evidence="2" type="ORF">EGW08_003481</name>
</gene>
<dbReference type="SUPFAM" id="SSF48371">
    <property type="entry name" value="ARM repeat"/>
    <property type="match status" value="1"/>
</dbReference>
<sequence length="830" mass="94794">MAGICGCCSALKPRYKRLVDNIFPANPEDGLVKSNMEKLTFYALSSRPEKLDRIGQYLERKLSTDLSRHRTQYVFISMDVLDQLLVSCHAHSLNLFVESFLKMVQKLLESSEPQMQIKATESFIKFANVEEDAPSYHRRYDFFVSKFSALCHNNHNSLQVMRKLRQAGLRGLQGVVRKTISDDLQVNIWEAIHMDKIVPSLLYNMQDDNLDQSSGVDENSDVESPREEDEPAHLAEVVFRDLICRASYGNIKSVLSPVLIHLDNHELWVQTDFAIKVFKIIMFSVQSQYGYLVVQMLLSQIDKHATSDPRIKTSIVTVLYEAVLISAGNSTGPSVLEVFNNLLRHLRISIDRKSSDANQRNQEIKFEDVIVNTIGEFANNLPDYQKIEIMMFIMGKFPQFTNEEEIGKMDKQLSINLLRTLLKVATKYKTVSLSQAFPPEFLHPLLRISLVEDPGMRIIVQEILHTLLDRHGNAHKLKTISLPNDIGSLDLTVKLNSRQDLLFMKKSGMQLYWHILENLQLETNRVDNFEAIYCTMCLLCLEVGQDEVIIELLRLALDIQQMAMNSSALPLTHICAIHSLVAAFLNMLAQITNVTTLYHYVLKVLQNRQCGGQHLLPDFAFNRTNRPQSVGGEKRSKSLESGSRSLTDIHIKPEPYRRYFSFFLCPQSIYPKQFAVRDPWLFQQEHLADCLRNTGLDVSRLNTPFSARPNTGGSGEGSTNFSDIGSINIEFEATDGSPRTERRQEEITVESLKKMLADDGSASRILEEQHRREIVQMFRSAPFEEIVAFSDSKSNNFQNKLTEILDMVSQDRTTTEPQVTEMVFPKLFVY</sequence>